<reference evidence="6" key="1">
    <citation type="submission" date="2017-02" db="UniProtKB">
        <authorList>
            <consortium name="WormBaseParasite"/>
        </authorList>
    </citation>
    <scope>IDENTIFICATION</scope>
</reference>
<keyword evidence="2" id="KW-0863">Zinc-finger</keyword>
<evidence type="ECO:0000256" key="4">
    <source>
        <dbReference type="SAM" id="MobiDB-lite"/>
    </source>
</evidence>
<name>A0A0N5B984_STREA</name>
<evidence type="ECO:0000256" key="1">
    <source>
        <dbReference type="ARBA" id="ARBA00022723"/>
    </source>
</evidence>
<feature type="region of interest" description="Disordered" evidence="4">
    <location>
        <begin position="173"/>
        <end position="195"/>
    </location>
</feature>
<proteinExistence type="predicted"/>
<dbReference type="WBParaSite" id="SPAL_0000260000.1">
    <property type="protein sequence ID" value="SPAL_0000260000.1"/>
    <property type="gene ID" value="SPAL_0000260000"/>
</dbReference>
<sequence length="195" mass="21937">MKLLISCNKCGIISSHEVRNKFFLLGCYHVLCIKCARDGVENPLSPSEKKVTCGACTKTVSFSTIGKDMDEDKKVLFSDPNDAVISATARLMKIFSFQDRQHEFLKNHILKKTKINVGILKNTGVKVERPRADPNVIKNNLERIRARLHKKRGAYKALKEKCRKLHPVHISLSANPTVPKSSDHEDCAKEGQVIK</sequence>
<dbReference type="Proteomes" id="UP000046392">
    <property type="component" value="Unplaced"/>
</dbReference>
<dbReference type="AlphaFoldDB" id="A0A0N5B984"/>
<dbReference type="PROSITE" id="PS00518">
    <property type="entry name" value="ZF_RING_1"/>
    <property type="match status" value="1"/>
</dbReference>
<evidence type="ECO:0000313" key="5">
    <source>
        <dbReference type="Proteomes" id="UP000046392"/>
    </source>
</evidence>
<dbReference type="GO" id="GO:0008270">
    <property type="term" value="F:zinc ion binding"/>
    <property type="evidence" value="ECO:0007669"/>
    <property type="project" value="UniProtKB-KW"/>
</dbReference>
<accession>A0A0N5B984</accession>
<evidence type="ECO:0000313" key="6">
    <source>
        <dbReference type="WBParaSite" id="SPAL_0000260000.1"/>
    </source>
</evidence>
<protein>
    <submittedName>
        <fullName evidence="6">RING-type domain-containing protein</fullName>
    </submittedName>
</protein>
<keyword evidence="5" id="KW-1185">Reference proteome</keyword>
<organism evidence="5 6">
    <name type="scientific">Strongyloides papillosus</name>
    <name type="common">Intestinal threadworm</name>
    <dbReference type="NCBI Taxonomy" id="174720"/>
    <lineage>
        <taxon>Eukaryota</taxon>
        <taxon>Metazoa</taxon>
        <taxon>Ecdysozoa</taxon>
        <taxon>Nematoda</taxon>
        <taxon>Chromadorea</taxon>
        <taxon>Rhabditida</taxon>
        <taxon>Tylenchina</taxon>
        <taxon>Panagrolaimomorpha</taxon>
        <taxon>Strongyloidoidea</taxon>
        <taxon>Strongyloididae</taxon>
        <taxon>Strongyloides</taxon>
    </lineage>
</organism>
<dbReference type="InterPro" id="IPR017907">
    <property type="entry name" value="Znf_RING_CS"/>
</dbReference>
<evidence type="ECO:0000256" key="2">
    <source>
        <dbReference type="ARBA" id="ARBA00022771"/>
    </source>
</evidence>
<keyword evidence="3" id="KW-0862">Zinc</keyword>
<evidence type="ECO:0000256" key="3">
    <source>
        <dbReference type="ARBA" id="ARBA00022833"/>
    </source>
</evidence>
<keyword evidence="1" id="KW-0479">Metal-binding</keyword>